<evidence type="ECO:0000256" key="6">
    <source>
        <dbReference type="PROSITE-ProRule" id="PRU00504"/>
    </source>
</evidence>
<dbReference type="PROSITE" id="PS00022">
    <property type="entry name" value="EGF_1"/>
    <property type="match status" value="6"/>
</dbReference>
<dbReference type="InterPro" id="IPR001258">
    <property type="entry name" value="NHL_repeat"/>
</dbReference>
<feature type="domain" description="LCCL" evidence="10">
    <location>
        <begin position="506"/>
        <end position="540"/>
    </location>
</feature>
<dbReference type="PANTHER" id="PTHR14949:SF56">
    <property type="entry name" value="EGF-LIKE-DOMAIN, MULTIPLE 7"/>
    <property type="match status" value="1"/>
</dbReference>
<evidence type="ECO:0000256" key="1">
    <source>
        <dbReference type="ARBA" id="ARBA00022536"/>
    </source>
</evidence>
<evidence type="ECO:0000256" key="8">
    <source>
        <dbReference type="SAM" id="Phobius"/>
    </source>
</evidence>
<dbReference type="InterPro" id="IPR011042">
    <property type="entry name" value="6-blade_b-propeller_TolB-like"/>
</dbReference>
<organism evidence="11 12">
    <name type="scientific">Skeletonema marinoi</name>
    <dbReference type="NCBI Taxonomy" id="267567"/>
    <lineage>
        <taxon>Eukaryota</taxon>
        <taxon>Sar</taxon>
        <taxon>Stramenopiles</taxon>
        <taxon>Ochrophyta</taxon>
        <taxon>Bacillariophyta</taxon>
        <taxon>Coscinodiscophyceae</taxon>
        <taxon>Thalassiosirophycidae</taxon>
        <taxon>Thalassiosirales</taxon>
        <taxon>Skeletonemataceae</taxon>
        <taxon>Skeletonema</taxon>
        <taxon>Skeletonema marinoi-dohrnii complex</taxon>
    </lineage>
</organism>
<dbReference type="PROSITE" id="PS01186">
    <property type="entry name" value="EGF_2"/>
    <property type="match status" value="5"/>
</dbReference>
<dbReference type="Pfam" id="PF01436">
    <property type="entry name" value="NHL"/>
    <property type="match status" value="1"/>
</dbReference>
<keyword evidence="8" id="KW-0812">Transmembrane</keyword>
<feature type="domain" description="EGF-like" evidence="9">
    <location>
        <begin position="1258"/>
        <end position="1290"/>
    </location>
</feature>
<dbReference type="Gene3D" id="2.120.10.30">
    <property type="entry name" value="TolB, C-terminal domain"/>
    <property type="match status" value="3"/>
</dbReference>
<sequence>MEELNSTPWEPGSYPTTAWEYPRSIEGDTLLTPLFNPQGYVFTLAGSKSGEEGFVDGEGSDARFRHPEGVAVDHDGYVYVADTGNNAIRMISPNGIVTTLAGTGKSGSKDGLPTEGVQFSSPTDIALWRDWEWWPYENPIDPDSYLYENGDGRLALFVADTGNHRIRKITGDAIVDEGSGEKRWINVRVECFAGRCDSNPGPGYSDGLRDVARFDSPQGITVTNDGRVFVADTNNLLIRMIDRFGHVTTIAGAVTTAELQQNGTQLEGCPHPCLSGLPGDSDGSLRDSQFTYPSDVAYIPDQDAILVTDRHRIRRVDLSLRLVTTVAGSSNEGVRDGIGSESSLNNPASITVTGDGVAYVVDSVSCRVRRLSNPSQLVPKVSCFDSLSSIVRPHGCSSYNNPTDEFGLAATAVEGNIHHNYFYRNEYNIDLGHDFIGRSKKNCVGSPPPSLLDKRSWNDTSNLAIDDNRTHVREDSNDGTKITIMCTDFCANNTMITAVSSVELPLIGERNVYTEASSVCGAAIREGIINDVGGLVDVTIVSEHVINAALTSLGRDMKVNGHQYFSVSNGSREMNVQTISGAPASFRGNLCGFHDAFPPQNSQFKHPSGISAFVNTSLDDGFRLMYISDRDNHAIRGMSATCTFVCENGGRCVGPDQCECEEGWDGVDCSKPLCHAQCSDRELCVGPDLCACIPGYRGEDCLEATCVQTCQNGGQCSAPDTCSCSRGWFDSNCTTPVCEQTCGNGGNCTAPNECSCPTDWIGLDCRTPKCDQACANGGMCVAPNTCQCPPSWTGHDCSLPVCHQGFFVSLEALPQWMDDPSRANYWLQYQPCNFNAWCDETHGLDCAQKDRLITPSTPQFGVTGRYKSGRKNKPLLCMMIELEEDAVTHFQYLSSFDNTTSSYHRYSPSLPYGWKGSQRQPWDAFDKAEPGTTQPYTFEEDRQVALAQFYNVTQGAYMCANGGACIAPDVCSCSKGWAGFDCRVPVCEGGYYEPDLELFVKGVETDALFSTFEPFLDPNRTFNLDSTRNFSSNADWTMFSEQFVNATTVERNVLILNGTRYLYGNESHAQGGYECSIRSVTEWEDYRSGYIHDHPNYYSRYMDEKVEGDGHIYSHFTGMGFPPTHRKTPALISYESEFLNKSVHDSSSLFTYTDRGYMKNGIWEVTGANWEKGVCIVEFERRCNGEDQDAVLVQDTNEEFRPVITHDDKRSYVSGGKWFASKDEVCVDRVVRGCFNNGTCVAPNECECSPGWTGLDCRTPKCDQACLHNGNCTHPNTCTCERGWTGSDCSVPLCAQDCNNGVCVAPDVCQCDQWRMNGEMDELKPNGDPQLSGWTGYDCSIPICVQAERFRLNVDTSESGVGDIVPLGGHGMGDLTCNEARCPELDNMVTQNDGRSFQSGCGWDVLETGCCFEDESFAYICFRCKDLEVDNHNAACSHDSLGEWKFDSNLHVPLSFRNEEGDILRCGPDQTRMVKTQRSNNASLIKTSNMFLCNVFEWEQGDYLDDAGLSKRPDFGLKSGRHIRVNYNNYQRSPGDPSTWIKGPELPGEGIFECYNFGSCIAPDTCSCKDGYGGFDCRTPLCRHQQATGEVVGCQNGGVCASKDECHCIQIESILWKTRENAERGLTGYMGTDCSMPICVQGNYDPDCDSLLSAIGREGCFRCANGGVCVAPDVCECAEGWSGYDCRTPVCKAEVTPFLQSQLMTNDATKLHIFENDPCGMVGFSSLKDDGPRGVCVRPNQCKCTCKGEYNYMLCRKHGGKYCKTPFHDPLFAKRNVLAPNQVFGTRNCYSGYEGMTDIDDIFTTCHLRIYEPPLYIRHTRGLLALFAFIAIVLFVLVAYMKVKLSKRRKELRRERRRRAAGQQQRRTAPAHGFAYAQRKRE</sequence>
<feature type="region of interest" description="Disordered" evidence="7">
    <location>
        <begin position="1"/>
        <end position="20"/>
    </location>
</feature>
<dbReference type="Pfam" id="PF03815">
    <property type="entry name" value="LCCL"/>
    <property type="match status" value="1"/>
</dbReference>
<keyword evidence="8" id="KW-0472">Membrane</keyword>
<dbReference type="Pfam" id="PF12661">
    <property type="entry name" value="hEGF"/>
    <property type="match status" value="2"/>
</dbReference>
<keyword evidence="12" id="KW-1185">Reference proteome</keyword>
<feature type="transmembrane region" description="Helical" evidence="8">
    <location>
        <begin position="1823"/>
        <end position="1843"/>
    </location>
</feature>
<feature type="region of interest" description="Disordered" evidence="7">
    <location>
        <begin position="1851"/>
        <end position="1882"/>
    </location>
</feature>
<evidence type="ECO:0000256" key="2">
    <source>
        <dbReference type="ARBA" id="ARBA00022729"/>
    </source>
</evidence>
<accession>A0AAD8Y6L6</accession>
<feature type="disulfide bond" evidence="5">
    <location>
        <begin position="788"/>
        <end position="797"/>
    </location>
</feature>
<dbReference type="EMBL" id="JATAAI010000015">
    <property type="protein sequence ID" value="KAK1740603.1"/>
    <property type="molecule type" value="Genomic_DNA"/>
</dbReference>
<dbReference type="SUPFAM" id="SSF69848">
    <property type="entry name" value="LCCL domain"/>
    <property type="match status" value="1"/>
</dbReference>
<feature type="disulfide bond" evidence="5">
    <location>
        <begin position="642"/>
        <end position="652"/>
    </location>
</feature>
<dbReference type="PROSITE" id="PS50026">
    <property type="entry name" value="EGF_3"/>
    <property type="match status" value="4"/>
</dbReference>
<feature type="domain" description="EGF-like" evidence="9">
    <location>
        <begin position="702"/>
        <end position="734"/>
    </location>
</feature>
<evidence type="ECO:0000313" key="12">
    <source>
        <dbReference type="Proteomes" id="UP001224775"/>
    </source>
</evidence>
<reference evidence="11" key="1">
    <citation type="submission" date="2023-06" db="EMBL/GenBank/DDBJ databases">
        <title>Survivors Of The Sea: Transcriptome response of Skeletonema marinoi to long-term dormancy.</title>
        <authorList>
            <person name="Pinder M.I.M."/>
            <person name="Kourtchenko O."/>
            <person name="Robertson E.K."/>
            <person name="Larsson T."/>
            <person name="Maumus F."/>
            <person name="Osuna-Cruz C.M."/>
            <person name="Vancaester E."/>
            <person name="Stenow R."/>
            <person name="Vandepoele K."/>
            <person name="Ploug H."/>
            <person name="Bruchert V."/>
            <person name="Godhe A."/>
            <person name="Topel M."/>
        </authorList>
    </citation>
    <scope>NUCLEOTIDE SEQUENCE</scope>
    <source>
        <strain evidence="11">R05AC</strain>
    </source>
</reference>
<keyword evidence="8" id="KW-1133">Transmembrane helix</keyword>
<name>A0AAD8Y6L6_9STRA</name>
<feature type="compositionally biased region" description="Basic residues" evidence="7">
    <location>
        <begin position="1851"/>
        <end position="1860"/>
    </location>
</feature>
<evidence type="ECO:0000256" key="4">
    <source>
        <dbReference type="ARBA" id="ARBA00023157"/>
    </source>
</evidence>
<feature type="domain" description="EGF-like" evidence="9">
    <location>
        <begin position="638"/>
        <end position="670"/>
    </location>
</feature>
<dbReference type="InterPro" id="IPR050969">
    <property type="entry name" value="Dev_Signal_Modulators"/>
</dbReference>
<feature type="disulfide bond" evidence="5">
    <location>
        <begin position="1280"/>
        <end position="1289"/>
    </location>
</feature>
<feature type="disulfide bond" evidence="5">
    <location>
        <begin position="706"/>
        <end position="716"/>
    </location>
</feature>
<dbReference type="Gene3D" id="2.10.25.10">
    <property type="entry name" value="Laminin"/>
    <property type="match status" value="9"/>
</dbReference>
<feature type="disulfide bond" evidence="5">
    <location>
        <begin position="724"/>
        <end position="733"/>
    </location>
</feature>
<keyword evidence="4 5" id="KW-1015">Disulfide bond</keyword>
<dbReference type="PROSITE" id="PS50820">
    <property type="entry name" value="LCCL"/>
    <property type="match status" value="1"/>
</dbReference>
<dbReference type="Pfam" id="PF25024">
    <property type="entry name" value="EGF_TEN"/>
    <property type="match status" value="1"/>
</dbReference>
<evidence type="ECO:0000259" key="9">
    <source>
        <dbReference type="PROSITE" id="PS50026"/>
    </source>
</evidence>
<keyword evidence="1 5" id="KW-0245">EGF-like domain</keyword>
<dbReference type="InterPro" id="IPR004043">
    <property type="entry name" value="LCCL"/>
</dbReference>
<gene>
    <name evidence="11" type="ORF">QTG54_008698</name>
</gene>
<protein>
    <submittedName>
        <fullName evidence="11">NHL repeat domain-containing protein</fullName>
    </submittedName>
</protein>
<keyword evidence="2" id="KW-0732">Signal</keyword>
<dbReference type="FunFam" id="2.10.25.10:FF:000020">
    <property type="entry name" value="Latent-transforming growth factor beta-binding protein 1"/>
    <property type="match status" value="1"/>
</dbReference>
<dbReference type="Gene3D" id="2.170.130.20">
    <property type="entry name" value="LCCL-like domain"/>
    <property type="match status" value="1"/>
</dbReference>
<dbReference type="PROSITE" id="PS51125">
    <property type="entry name" value="NHL"/>
    <property type="match status" value="1"/>
</dbReference>
<evidence type="ECO:0000256" key="3">
    <source>
        <dbReference type="ARBA" id="ARBA00022737"/>
    </source>
</evidence>
<feature type="repeat" description="NHL" evidence="6">
    <location>
        <begin position="52"/>
        <end position="94"/>
    </location>
</feature>
<dbReference type="Proteomes" id="UP001224775">
    <property type="component" value="Unassembled WGS sequence"/>
</dbReference>
<dbReference type="InterPro" id="IPR013032">
    <property type="entry name" value="EGF-like_CS"/>
</dbReference>
<evidence type="ECO:0000256" key="7">
    <source>
        <dbReference type="SAM" id="MobiDB-lite"/>
    </source>
</evidence>
<dbReference type="InterPro" id="IPR056822">
    <property type="entry name" value="TEN_NHL"/>
</dbReference>
<proteinExistence type="predicted"/>
<feature type="disulfide bond" evidence="5">
    <location>
        <begin position="1262"/>
        <end position="1272"/>
    </location>
</feature>
<evidence type="ECO:0000256" key="5">
    <source>
        <dbReference type="PROSITE-ProRule" id="PRU00076"/>
    </source>
</evidence>
<dbReference type="SUPFAM" id="SSF101898">
    <property type="entry name" value="NHL repeat"/>
    <property type="match status" value="1"/>
</dbReference>
<feature type="disulfide bond" evidence="5">
    <location>
        <begin position="660"/>
        <end position="669"/>
    </location>
</feature>
<feature type="domain" description="EGF-like" evidence="9">
    <location>
        <begin position="766"/>
        <end position="798"/>
    </location>
</feature>
<evidence type="ECO:0000259" key="10">
    <source>
        <dbReference type="PROSITE" id="PS50820"/>
    </source>
</evidence>
<comment type="caution">
    <text evidence="11">The sequence shown here is derived from an EMBL/GenBank/DDBJ whole genome shotgun (WGS) entry which is preliminary data.</text>
</comment>
<keyword evidence="3" id="KW-0677">Repeat</keyword>
<dbReference type="SMART" id="SM00181">
    <property type="entry name" value="EGF"/>
    <property type="match status" value="11"/>
</dbReference>
<evidence type="ECO:0000313" key="11">
    <source>
        <dbReference type="EMBL" id="KAK1740603.1"/>
    </source>
</evidence>
<feature type="disulfide bond" evidence="5">
    <location>
        <begin position="770"/>
        <end position="780"/>
    </location>
</feature>
<dbReference type="InterPro" id="IPR000742">
    <property type="entry name" value="EGF"/>
</dbReference>
<comment type="caution">
    <text evidence="5">Lacks conserved residue(s) required for the propagation of feature annotation.</text>
</comment>
<dbReference type="InterPro" id="IPR036609">
    <property type="entry name" value="LCCL_sf"/>
</dbReference>
<dbReference type="Pfam" id="PF25021">
    <property type="entry name" value="TEN_NHL"/>
    <property type="match status" value="1"/>
</dbReference>
<dbReference type="PANTHER" id="PTHR14949">
    <property type="entry name" value="EGF-LIKE-DOMAIN, MULTIPLE 7, 8"/>
    <property type="match status" value="1"/>
</dbReference>